<dbReference type="Proteomes" id="UP000054321">
    <property type="component" value="Unassembled WGS sequence"/>
</dbReference>
<dbReference type="InterPro" id="IPR036865">
    <property type="entry name" value="CRAL-TRIO_dom_sf"/>
</dbReference>
<feature type="domain" description="CRAL-TRIO" evidence="2">
    <location>
        <begin position="174"/>
        <end position="337"/>
    </location>
</feature>
<keyword evidence="4" id="KW-1185">Reference proteome</keyword>
<accession>A0A0C3CPL5</accession>
<dbReference type="SUPFAM" id="SSF46938">
    <property type="entry name" value="CRAL/TRIO N-terminal domain"/>
    <property type="match status" value="1"/>
</dbReference>
<organism evidence="3 4">
    <name type="scientific">Oidiodendron maius (strain Zn)</name>
    <dbReference type="NCBI Taxonomy" id="913774"/>
    <lineage>
        <taxon>Eukaryota</taxon>
        <taxon>Fungi</taxon>
        <taxon>Dikarya</taxon>
        <taxon>Ascomycota</taxon>
        <taxon>Pezizomycotina</taxon>
        <taxon>Leotiomycetes</taxon>
        <taxon>Leotiomycetes incertae sedis</taxon>
        <taxon>Myxotrichaceae</taxon>
        <taxon>Oidiodendron</taxon>
    </lineage>
</organism>
<reference evidence="3 4" key="1">
    <citation type="submission" date="2014-04" db="EMBL/GenBank/DDBJ databases">
        <authorList>
            <consortium name="DOE Joint Genome Institute"/>
            <person name="Kuo A."/>
            <person name="Martino E."/>
            <person name="Perotto S."/>
            <person name="Kohler A."/>
            <person name="Nagy L.G."/>
            <person name="Floudas D."/>
            <person name="Copeland A."/>
            <person name="Barry K.W."/>
            <person name="Cichocki N."/>
            <person name="Veneault-Fourrey C."/>
            <person name="LaButti K."/>
            <person name="Lindquist E.A."/>
            <person name="Lipzen A."/>
            <person name="Lundell T."/>
            <person name="Morin E."/>
            <person name="Murat C."/>
            <person name="Sun H."/>
            <person name="Tunlid A."/>
            <person name="Henrissat B."/>
            <person name="Grigoriev I.V."/>
            <person name="Hibbett D.S."/>
            <person name="Martin F."/>
            <person name="Nordberg H.P."/>
            <person name="Cantor M.N."/>
            <person name="Hua S.X."/>
        </authorList>
    </citation>
    <scope>NUCLEOTIDE SEQUENCE [LARGE SCALE GENOMIC DNA]</scope>
    <source>
        <strain evidence="3 4">Zn</strain>
    </source>
</reference>
<evidence type="ECO:0000259" key="2">
    <source>
        <dbReference type="PROSITE" id="PS50191"/>
    </source>
</evidence>
<dbReference type="SUPFAM" id="SSF52087">
    <property type="entry name" value="CRAL/TRIO domain"/>
    <property type="match status" value="1"/>
</dbReference>
<evidence type="ECO:0000256" key="1">
    <source>
        <dbReference type="SAM" id="MobiDB-lite"/>
    </source>
</evidence>
<name>A0A0C3CPL5_OIDMZ</name>
<dbReference type="SMART" id="SM00516">
    <property type="entry name" value="SEC14"/>
    <property type="match status" value="1"/>
</dbReference>
<dbReference type="InterPro" id="IPR001251">
    <property type="entry name" value="CRAL-TRIO_dom"/>
</dbReference>
<dbReference type="InterPro" id="IPR052432">
    <property type="entry name" value="PITP/CRAL-TRIO"/>
</dbReference>
<dbReference type="EMBL" id="KN832876">
    <property type="protein sequence ID" value="KIN00979.1"/>
    <property type="molecule type" value="Genomic_DNA"/>
</dbReference>
<dbReference type="GO" id="GO:0120010">
    <property type="term" value="P:intermembrane phospholipid transfer"/>
    <property type="evidence" value="ECO:0007669"/>
    <property type="project" value="EnsemblFungi"/>
</dbReference>
<dbReference type="Pfam" id="PF00650">
    <property type="entry name" value="CRAL_TRIO"/>
    <property type="match status" value="1"/>
</dbReference>
<feature type="compositionally biased region" description="Low complexity" evidence="1">
    <location>
        <begin position="487"/>
        <end position="497"/>
    </location>
</feature>
<dbReference type="SMART" id="SM01100">
    <property type="entry name" value="CRAL_TRIO_N"/>
    <property type="match status" value="1"/>
</dbReference>
<reference evidence="4" key="2">
    <citation type="submission" date="2015-01" db="EMBL/GenBank/DDBJ databases">
        <title>Evolutionary Origins and Diversification of the Mycorrhizal Mutualists.</title>
        <authorList>
            <consortium name="DOE Joint Genome Institute"/>
            <consortium name="Mycorrhizal Genomics Consortium"/>
            <person name="Kohler A."/>
            <person name="Kuo A."/>
            <person name="Nagy L.G."/>
            <person name="Floudas D."/>
            <person name="Copeland A."/>
            <person name="Barry K.W."/>
            <person name="Cichocki N."/>
            <person name="Veneault-Fourrey C."/>
            <person name="LaButti K."/>
            <person name="Lindquist E.A."/>
            <person name="Lipzen A."/>
            <person name="Lundell T."/>
            <person name="Morin E."/>
            <person name="Murat C."/>
            <person name="Riley R."/>
            <person name="Ohm R."/>
            <person name="Sun H."/>
            <person name="Tunlid A."/>
            <person name="Henrissat B."/>
            <person name="Grigoriev I.V."/>
            <person name="Hibbett D.S."/>
            <person name="Martin F."/>
        </authorList>
    </citation>
    <scope>NUCLEOTIDE SEQUENCE [LARGE SCALE GENOMIC DNA]</scope>
    <source>
        <strain evidence="4">Zn</strain>
    </source>
</reference>
<dbReference type="AlphaFoldDB" id="A0A0C3CPL5"/>
<dbReference type="Gene3D" id="3.40.525.10">
    <property type="entry name" value="CRAL-TRIO lipid binding domain"/>
    <property type="match status" value="1"/>
</dbReference>
<dbReference type="PANTHER" id="PTHR46590">
    <property type="entry name" value="PHOSPHATIDYLINOSITOL TRANSFER PROTEIN CSR1-RELATED"/>
    <property type="match status" value="1"/>
</dbReference>
<dbReference type="InParanoid" id="A0A0C3CPL5"/>
<evidence type="ECO:0000313" key="3">
    <source>
        <dbReference type="EMBL" id="KIN00979.1"/>
    </source>
</evidence>
<evidence type="ECO:0000313" key="4">
    <source>
        <dbReference type="Proteomes" id="UP000054321"/>
    </source>
</evidence>
<gene>
    <name evidence="3" type="ORF">OIDMADRAFT_103682</name>
</gene>
<dbReference type="STRING" id="913774.A0A0C3CPL5"/>
<dbReference type="Pfam" id="PF03765">
    <property type="entry name" value="CRAL_TRIO_N"/>
    <property type="match status" value="1"/>
</dbReference>
<dbReference type="FunCoup" id="A0A0C3CPL5">
    <property type="interactions" value="192"/>
</dbReference>
<protein>
    <recommendedName>
        <fullName evidence="2">CRAL-TRIO domain-containing protein</fullName>
    </recommendedName>
</protein>
<sequence>MPTEIQPGRPETLTKEEEEKLRELWIALFKLCGVSIKDGSKLPDDASSIKTETKEKKKRSLFRRVTGGKDDDDEPTFAPGDEDKYGLNKVYETALKSMTPSEIRESIWGMVKIDNPDAILLRFLRARKWDVQKSLVMMISTMKWRTKDMLVDEDIMKYGELINIDGKEVISPTKKKLANDFMSQLVMGKSFLHGLDKEERPMCFIRVRLHKPGAQSNESLERFTVYQIETTRLMMLHPVDTANICFDMTDFGLSNLDYAPIKFIIKCFEANYPESLGVVLIHKAPWIFQGIWKIIKGWLDPVVAAKVHFTNSKEEMQEYIDINRMTPELEGEEKWEYKYIEPVPGENDAMKDTATRDKLQAERNKIVEDYEKTTAHWLNSSGEEAEAAKAKRTKLAGDLRDSYWQMDPYIRARSLYDRMGVIQPGGKINFYPWLTESTEALNSAEKTEEKINGSAVTPAAAEVKTEAVNGTAAPVATEEKTVTPNGAATAETVETAA</sequence>
<dbReference type="CDD" id="cd00170">
    <property type="entry name" value="SEC14"/>
    <property type="match status" value="1"/>
</dbReference>
<dbReference type="PROSITE" id="PS50191">
    <property type="entry name" value="CRAL_TRIO"/>
    <property type="match status" value="1"/>
</dbReference>
<dbReference type="InterPro" id="IPR011074">
    <property type="entry name" value="CRAL/TRIO_N_dom"/>
</dbReference>
<dbReference type="PANTHER" id="PTHR46590:SF1">
    <property type="entry name" value="PHOSPHATIDYLINOSITOL TRANSFER PROTEIN CSR1"/>
    <property type="match status" value="1"/>
</dbReference>
<dbReference type="OrthoDB" id="43460at2759"/>
<dbReference type="InterPro" id="IPR036273">
    <property type="entry name" value="CRAL/TRIO_N_dom_sf"/>
</dbReference>
<dbReference type="HOGENOM" id="CLU_016665_3_0_1"/>
<proteinExistence type="predicted"/>
<feature type="region of interest" description="Disordered" evidence="1">
    <location>
        <begin position="469"/>
        <end position="497"/>
    </location>
</feature>